<evidence type="ECO:0000313" key="2">
    <source>
        <dbReference type="Proteomes" id="UP001597063"/>
    </source>
</evidence>
<comment type="caution">
    <text evidence="1">The sequence shown here is derived from an EMBL/GenBank/DDBJ whole genome shotgun (WGS) entry which is preliminary data.</text>
</comment>
<proteinExistence type="predicted"/>
<dbReference type="SUPFAM" id="SSF50952">
    <property type="entry name" value="Soluble quinoprotein glucose dehydrogenase"/>
    <property type="match status" value="1"/>
</dbReference>
<dbReference type="EMBL" id="JBHTGP010000041">
    <property type="protein sequence ID" value="MFD0692429.1"/>
    <property type="molecule type" value="Genomic_DNA"/>
</dbReference>
<reference evidence="2" key="1">
    <citation type="journal article" date="2019" name="Int. J. Syst. Evol. Microbiol.">
        <title>The Global Catalogue of Microorganisms (GCM) 10K type strain sequencing project: providing services to taxonomists for standard genome sequencing and annotation.</title>
        <authorList>
            <consortium name="The Broad Institute Genomics Platform"/>
            <consortium name="The Broad Institute Genome Sequencing Center for Infectious Disease"/>
            <person name="Wu L."/>
            <person name="Ma J."/>
        </authorList>
    </citation>
    <scope>NUCLEOTIDE SEQUENCE [LARGE SCALE GENOMIC DNA]</scope>
    <source>
        <strain evidence="2">JCM 9371</strain>
    </source>
</reference>
<protein>
    <recommendedName>
        <fullName evidence="3">WD40 repeat domain-containing protein</fullName>
    </recommendedName>
</protein>
<organism evidence="1 2">
    <name type="scientific">Actinomadura fibrosa</name>
    <dbReference type="NCBI Taxonomy" id="111802"/>
    <lineage>
        <taxon>Bacteria</taxon>
        <taxon>Bacillati</taxon>
        <taxon>Actinomycetota</taxon>
        <taxon>Actinomycetes</taxon>
        <taxon>Streptosporangiales</taxon>
        <taxon>Thermomonosporaceae</taxon>
        <taxon>Actinomadura</taxon>
    </lineage>
</organism>
<dbReference type="RefSeq" id="WP_165502725.1">
    <property type="nucleotide sequence ID" value="NZ_CAACUY010000013.1"/>
</dbReference>
<evidence type="ECO:0008006" key="3">
    <source>
        <dbReference type="Google" id="ProtNLM"/>
    </source>
</evidence>
<dbReference type="Proteomes" id="UP001597063">
    <property type="component" value="Unassembled WGS sequence"/>
</dbReference>
<keyword evidence="2" id="KW-1185">Reference proteome</keyword>
<evidence type="ECO:0000313" key="1">
    <source>
        <dbReference type="EMBL" id="MFD0692429.1"/>
    </source>
</evidence>
<name>A0ABW2Y260_9ACTN</name>
<accession>A0ABW2Y260</accession>
<gene>
    <name evidence="1" type="ORF">ACFQZM_48645</name>
</gene>
<dbReference type="InterPro" id="IPR011041">
    <property type="entry name" value="Quinoprot_gluc/sorb_DH_b-prop"/>
</dbReference>
<sequence length="52" mass="5417">MGIEFYNSRTGSPTLRPLLLPDDISASSLAISPDGRLLVAGGDGLALWSFPA</sequence>